<sequence>MSVATTRVTFGAVLGTINEAATTVSSTFGTATKAVGMLNTFVSAAADKQALRTKVDLHEFKTRLIEEKSMEEARRKVAIEDFCKDQVNAKHFKSAYDRLSQLVNDETKTVI</sequence>
<organism evidence="1 2">
    <name type="scientific">Achromobacter phage vB_AxyP_19-32_Axy10</name>
    <dbReference type="NCBI Taxonomy" id="2591041"/>
    <lineage>
        <taxon>Viruses</taxon>
        <taxon>Duplodnaviria</taxon>
        <taxon>Heunggongvirae</taxon>
        <taxon>Uroviricota</taxon>
        <taxon>Caudoviricetes</taxon>
        <taxon>Schitoviridae</taxon>
        <taxon>Rothmandenesvirinae</taxon>
        <taxon>Pourcelvirus</taxon>
        <taxon>Pourcelvirus Axy10</taxon>
    </lineage>
</organism>
<dbReference type="EMBL" id="MK962629">
    <property type="protein sequence ID" value="QDH83964.1"/>
    <property type="molecule type" value="Genomic_DNA"/>
</dbReference>
<accession>A0A514CU06</accession>
<evidence type="ECO:0000313" key="1">
    <source>
        <dbReference type="EMBL" id="QDH83964.1"/>
    </source>
</evidence>
<gene>
    <name evidence="1" type="ORF">Axy10_001</name>
</gene>
<name>A0A514CU06_9CAUD</name>
<reference evidence="1 2" key="1">
    <citation type="submission" date="2019-05" db="EMBL/GenBank/DDBJ databases">
        <title>Complete genome sequence of sixteen phages from Abidjan, cote d'Ivoire, isolated on a single strain of Achromobacter xylosoxidans.</title>
        <authorList>
            <person name="Essoh C."/>
            <person name="Vernadet J.-P."/>
            <person name="Vergnaud G."/>
            <person name="Pourcel C."/>
        </authorList>
    </citation>
    <scope>NUCLEOTIDE SEQUENCE [LARGE SCALE GENOMIC DNA]</scope>
</reference>
<protein>
    <submittedName>
        <fullName evidence="1">Uncharacterized protein</fullName>
    </submittedName>
</protein>
<evidence type="ECO:0000313" key="2">
    <source>
        <dbReference type="Proteomes" id="UP000320802"/>
    </source>
</evidence>
<dbReference type="Proteomes" id="UP000320802">
    <property type="component" value="Segment"/>
</dbReference>
<proteinExistence type="predicted"/>
<keyword evidence="2" id="KW-1185">Reference proteome</keyword>